<dbReference type="PANTHER" id="PTHR43434">
    <property type="entry name" value="PHOSPHOGLYCOLATE PHOSPHATASE"/>
    <property type="match status" value="1"/>
</dbReference>
<comment type="similarity">
    <text evidence="3">Belongs to the HAD-like hydrolase superfamily. CbbY/CbbZ/Gph/YieH family.</text>
</comment>
<dbReference type="PANTHER" id="PTHR43434:SF1">
    <property type="entry name" value="PHOSPHOGLYCOLATE PHOSPHATASE"/>
    <property type="match status" value="1"/>
</dbReference>
<dbReference type="InterPro" id="IPR050155">
    <property type="entry name" value="HAD-like_hydrolase_sf"/>
</dbReference>
<comment type="pathway">
    <text evidence="2">Organic acid metabolism; glycolate biosynthesis; glycolate from 2-phosphoglycolate: step 1/1.</text>
</comment>
<dbReference type="AlphaFoldDB" id="A0A7C0WVH0"/>
<name>A0A7C0WVH0_9BACT</name>
<proteinExistence type="inferred from homology"/>
<dbReference type="EC" id="3.1.3.18" evidence="4"/>
<evidence type="ECO:0000313" key="5">
    <source>
        <dbReference type="EMBL" id="HDL90166.1"/>
    </source>
</evidence>
<sequence>MPKLSGFVFDFDGTLAVLNIDFVGLKRTVVAMAKAFDVFIEDKILDLPLLELISALENRIPSSRDFNIFKISALRLIKDAEIKAAKKGKLFHFTKPLLNKLKRLGFFTAIITRNCDTAVRIVFPDIEHYCHVFLPRESVKRVKPHPEHINAALTKFGKSKDSCLIIGDHPLDIVAGCEVGIMTAGVGSGRITEVKLKEAGADFVAPDCLELFRRLQREGLINGFDL</sequence>
<dbReference type="Pfam" id="PF13419">
    <property type="entry name" value="HAD_2"/>
    <property type="match status" value="1"/>
</dbReference>
<dbReference type="SFLD" id="SFLDG01129">
    <property type="entry name" value="C1.5:_HAD__Beta-PGM__Phosphata"/>
    <property type="match status" value="1"/>
</dbReference>
<dbReference type="SFLD" id="SFLDS00003">
    <property type="entry name" value="Haloacid_Dehalogenase"/>
    <property type="match status" value="1"/>
</dbReference>
<reference evidence="5" key="1">
    <citation type="journal article" date="2020" name="mSystems">
        <title>Genome- and Community-Level Interaction Insights into Carbon Utilization and Element Cycling Functions of Hydrothermarchaeota in Hydrothermal Sediment.</title>
        <authorList>
            <person name="Zhou Z."/>
            <person name="Liu Y."/>
            <person name="Xu W."/>
            <person name="Pan J."/>
            <person name="Luo Z.H."/>
            <person name="Li M."/>
        </authorList>
    </citation>
    <scope>NUCLEOTIDE SEQUENCE [LARGE SCALE GENOMIC DNA]</scope>
    <source>
        <strain evidence="5">HyVt-19</strain>
    </source>
</reference>
<gene>
    <name evidence="5" type="ORF">ENG14_04615</name>
</gene>
<dbReference type="Gene3D" id="3.40.50.1000">
    <property type="entry name" value="HAD superfamily/HAD-like"/>
    <property type="match status" value="1"/>
</dbReference>
<dbReference type="InterPro" id="IPR036412">
    <property type="entry name" value="HAD-like_sf"/>
</dbReference>
<dbReference type="GO" id="GO:0008967">
    <property type="term" value="F:phosphoglycolate phosphatase activity"/>
    <property type="evidence" value="ECO:0007669"/>
    <property type="project" value="UniProtKB-EC"/>
</dbReference>
<comment type="caution">
    <text evidence="5">The sequence shown here is derived from an EMBL/GenBank/DDBJ whole genome shotgun (WGS) entry which is preliminary data.</text>
</comment>
<dbReference type="Proteomes" id="UP000886355">
    <property type="component" value="Unassembled WGS sequence"/>
</dbReference>
<keyword evidence="5" id="KW-0378">Hydrolase</keyword>
<evidence type="ECO:0000256" key="3">
    <source>
        <dbReference type="ARBA" id="ARBA00006171"/>
    </source>
</evidence>
<dbReference type="InterPro" id="IPR023214">
    <property type="entry name" value="HAD_sf"/>
</dbReference>
<organism evidence="5">
    <name type="scientific">Thermodesulforhabdus norvegica</name>
    <dbReference type="NCBI Taxonomy" id="39841"/>
    <lineage>
        <taxon>Bacteria</taxon>
        <taxon>Pseudomonadati</taxon>
        <taxon>Thermodesulfobacteriota</taxon>
        <taxon>Syntrophobacteria</taxon>
        <taxon>Syntrophobacterales</taxon>
        <taxon>Thermodesulforhabdaceae</taxon>
        <taxon>Thermodesulforhabdus</taxon>
    </lineage>
</organism>
<dbReference type="InterPro" id="IPR041492">
    <property type="entry name" value="HAD_2"/>
</dbReference>
<evidence type="ECO:0000256" key="1">
    <source>
        <dbReference type="ARBA" id="ARBA00000830"/>
    </source>
</evidence>
<comment type="catalytic activity">
    <reaction evidence="1">
        <text>2-phosphoglycolate + H2O = glycolate + phosphate</text>
        <dbReference type="Rhea" id="RHEA:14369"/>
        <dbReference type="ChEBI" id="CHEBI:15377"/>
        <dbReference type="ChEBI" id="CHEBI:29805"/>
        <dbReference type="ChEBI" id="CHEBI:43474"/>
        <dbReference type="ChEBI" id="CHEBI:58033"/>
        <dbReference type="EC" id="3.1.3.18"/>
    </reaction>
</comment>
<accession>A0A7C0WVH0</accession>
<dbReference type="GO" id="GO:0006281">
    <property type="term" value="P:DNA repair"/>
    <property type="evidence" value="ECO:0007669"/>
    <property type="project" value="TreeGrafter"/>
</dbReference>
<evidence type="ECO:0000256" key="2">
    <source>
        <dbReference type="ARBA" id="ARBA00004818"/>
    </source>
</evidence>
<dbReference type="SUPFAM" id="SSF56784">
    <property type="entry name" value="HAD-like"/>
    <property type="match status" value="1"/>
</dbReference>
<protein>
    <recommendedName>
        <fullName evidence="4">phosphoglycolate phosphatase</fullName>
        <ecNumber evidence="4">3.1.3.18</ecNumber>
    </recommendedName>
</protein>
<dbReference type="EMBL" id="DQZW01000218">
    <property type="protein sequence ID" value="HDL90166.1"/>
    <property type="molecule type" value="Genomic_DNA"/>
</dbReference>
<evidence type="ECO:0000256" key="4">
    <source>
        <dbReference type="ARBA" id="ARBA00013078"/>
    </source>
</evidence>